<dbReference type="GO" id="GO:0016787">
    <property type="term" value="F:hydrolase activity"/>
    <property type="evidence" value="ECO:0007669"/>
    <property type="project" value="UniProtKB-KW"/>
</dbReference>
<reference evidence="5 6" key="1">
    <citation type="journal article" date="2013" name="Genome Announc.">
        <title>Genome Sequence of Moraxella macacae 0408225, a Novel Bacterial Species Isolated from a Cynomolgus Macaque with Epistaxis.</title>
        <authorList>
            <person name="Ladner J.T."/>
            <person name="Whitehouse C.A."/>
            <person name="Koroleva G.I."/>
            <person name="Palacios G.F."/>
        </authorList>
    </citation>
    <scope>NUCLEOTIDE SEQUENCE [LARGE SCALE GENOMIC DNA]</scope>
    <source>
        <strain evidence="5 6">0408225</strain>
    </source>
</reference>
<dbReference type="OrthoDB" id="4319884at2"/>
<evidence type="ECO:0000256" key="3">
    <source>
        <dbReference type="ARBA" id="ARBA00022801"/>
    </source>
</evidence>
<name>L2F4Z6_9GAMM</name>
<protein>
    <submittedName>
        <fullName evidence="5">Small GTP-binding protein</fullName>
    </submittedName>
</protein>
<dbReference type="AlphaFoldDB" id="L2F4Z6"/>
<evidence type="ECO:0000256" key="4">
    <source>
        <dbReference type="ARBA" id="ARBA00023134"/>
    </source>
</evidence>
<dbReference type="PATRIC" id="fig|1230338.3.peg.1293"/>
<dbReference type="GO" id="GO:0005525">
    <property type="term" value="F:GTP binding"/>
    <property type="evidence" value="ECO:0007669"/>
    <property type="project" value="UniProtKB-KW"/>
</dbReference>
<organism evidence="5 6">
    <name type="scientific">Moraxella macacae 0408225</name>
    <dbReference type="NCBI Taxonomy" id="1230338"/>
    <lineage>
        <taxon>Bacteria</taxon>
        <taxon>Pseudomonadati</taxon>
        <taxon>Pseudomonadota</taxon>
        <taxon>Gammaproteobacteria</taxon>
        <taxon>Moraxellales</taxon>
        <taxon>Moraxellaceae</taxon>
        <taxon>Moraxella</taxon>
    </lineage>
</organism>
<dbReference type="InterPro" id="IPR052705">
    <property type="entry name" value="Gliding_Motility_GTPase"/>
</dbReference>
<comment type="similarity">
    <text evidence="1">Belongs to the GPN-loop GTPase family.</text>
</comment>
<dbReference type="PANTHER" id="PTHR42708:SF1">
    <property type="entry name" value="GLIDING MOTILITY PROTEIN MGLA"/>
    <property type="match status" value="1"/>
</dbReference>
<dbReference type="Pfam" id="PF03029">
    <property type="entry name" value="ATP_bind_1"/>
    <property type="match status" value="1"/>
</dbReference>
<dbReference type="PANTHER" id="PTHR42708">
    <property type="entry name" value="ATP/GTP-BINDING PROTEIN-RELATED"/>
    <property type="match status" value="1"/>
</dbReference>
<evidence type="ECO:0000313" key="6">
    <source>
        <dbReference type="Proteomes" id="UP000023795"/>
    </source>
</evidence>
<proteinExistence type="inferred from homology"/>
<comment type="caution">
    <text evidence="5">The sequence shown here is derived from an EMBL/GenBank/DDBJ whole genome shotgun (WGS) entry which is preliminary data.</text>
</comment>
<dbReference type="SUPFAM" id="SSF52540">
    <property type="entry name" value="P-loop containing nucleoside triphosphate hydrolases"/>
    <property type="match status" value="1"/>
</dbReference>
<accession>L2F4Z6</accession>
<dbReference type="CDD" id="cd00882">
    <property type="entry name" value="Ras_like_GTPase"/>
    <property type="match status" value="1"/>
</dbReference>
<dbReference type="InterPro" id="IPR004130">
    <property type="entry name" value="Gpn"/>
</dbReference>
<dbReference type="InterPro" id="IPR027417">
    <property type="entry name" value="P-loop_NTPase"/>
</dbReference>
<dbReference type="Gene3D" id="3.40.50.300">
    <property type="entry name" value="P-loop containing nucleotide triphosphate hydrolases"/>
    <property type="match status" value="1"/>
</dbReference>
<dbReference type="eggNOG" id="COG2229">
    <property type="taxonomic scope" value="Bacteria"/>
</dbReference>
<keyword evidence="3" id="KW-0378">Hydrolase</keyword>
<keyword evidence="6" id="KW-1185">Reference proteome</keyword>
<keyword evidence="4" id="KW-0342">GTP-binding</keyword>
<dbReference type="EMBL" id="ANIN01000002">
    <property type="protein sequence ID" value="ELA08104.1"/>
    <property type="molecule type" value="Genomic_DNA"/>
</dbReference>
<evidence type="ECO:0000256" key="1">
    <source>
        <dbReference type="ARBA" id="ARBA00005290"/>
    </source>
</evidence>
<evidence type="ECO:0000256" key="2">
    <source>
        <dbReference type="ARBA" id="ARBA00022741"/>
    </source>
</evidence>
<evidence type="ECO:0000313" key="5">
    <source>
        <dbReference type="EMBL" id="ELA08104.1"/>
    </source>
</evidence>
<dbReference type="RefSeq" id="WP_009501616.1">
    <property type="nucleotide sequence ID" value="NZ_ANIN01000002.1"/>
</dbReference>
<keyword evidence="2" id="KW-0547">Nucleotide-binding</keyword>
<sequence>MLTSQTDIYKIIFAGPVGAGKTQAIKSLSDKEVVTTEESASDDVKLMKKTTTVAMDYGIMKLPTGEQVRLYGTPGQKRFDFMWEILSENALGLVLLINAENPDPVQDMKDYMASFLPLIHSSALIVGITHAQNMPWDLHQRLSDELIKMNIPANVMVVDARDKAQMAQLISVLVYAIL</sequence>
<dbReference type="Proteomes" id="UP000023795">
    <property type="component" value="Unassembled WGS sequence"/>
</dbReference>
<gene>
    <name evidence="5" type="ORF">MOMA_06071</name>
</gene>
<dbReference type="STRING" id="1230338.MOMA_06071"/>